<evidence type="ECO:0000256" key="5">
    <source>
        <dbReference type="ARBA" id="ARBA00047761"/>
    </source>
</evidence>
<dbReference type="InterPro" id="IPR016130">
    <property type="entry name" value="Tyr_Pase_AS"/>
</dbReference>
<dbReference type="InterPro" id="IPR000387">
    <property type="entry name" value="Tyr_Pase_dom"/>
</dbReference>
<comment type="similarity">
    <text evidence="1">Belongs to the protein-tyrosine phosphatase family. Non-receptor class dual specificity subfamily.</text>
</comment>
<dbReference type="InterPro" id="IPR000340">
    <property type="entry name" value="Dual-sp_phosphatase_cat-dom"/>
</dbReference>
<dbReference type="InterPro" id="IPR029021">
    <property type="entry name" value="Prot-tyrosine_phosphatase-like"/>
</dbReference>
<comment type="catalytic activity">
    <reaction evidence="6">
        <text>O-phospho-L-threonyl-[protein] + H2O = L-threonyl-[protein] + phosphate</text>
        <dbReference type="Rhea" id="RHEA:47004"/>
        <dbReference type="Rhea" id="RHEA-COMP:11060"/>
        <dbReference type="Rhea" id="RHEA-COMP:11605"/>
        <dbReference type="ChEBI" id="CHEBI:15377"/>
        <dbReference type="ChEBI" id="CHEBI:30013"/>
        <dbReference type="ChEBI" id="CHEBI:43474"/>
        <dbReference type="ChEBI" id="CHEBI:61977"/>
        <dbReference type="EC" id="3.1.3.16"/>
    </reaction>
</comment>
<dbReference type="EMBL" id="CAICTM010002266">
    <property type="protein sequence ID" value="CAB9528591.1"/>
    <property type="molecule type" value="Genomic_DNA"/>
</dbReference>
<dbReference type="Proteomes" id="UP001153069">
    <property type="component" value="Unassembled WGS sequence"/>
</dbReference>
<dbReference type="Pfam" id="PF00782">
    <property type="entry name" value="DSPc"/>
    <property type="match status" value="1"/>
</dbReference>
<comment type="catalytic activity">
    <reaction evidence="5">
        <text>O-phospho-L-seryl-[protein] + H2O = L-seryl-[protein] + phosphate</text>
        <dbReference type="Rhea" id="RHEA:20629"/>
        <dbReference type="Rhea" id="RHEA-COMP:9863"/>
        <dbReference type="Rhea" id="RHEA-COMP:11604"/>
        <dbReference type="ChEBI" id="CHEBI:15377"/>
        <dbReference type="ChEBI" id="CHEBI:29999"/>
        <dbReference type="ChEBI" id="CHEBI:43474"/>
        <dbReference type="ChEBI" id="CHEBI:83421"/>
        <dbReference type="EC" id="3.1.3.16"/>
    </reaction>
</comment>
<dbReference type="SUPFAM" id="SSF52799">
    <property type="entry name" value="(Phosphotyrosine protein) phosphatases II"/>
    <property type="match status" value="1"/>
</dbReference>
<dbReference type="InterPro" id="IPR000242">
    <property type="entry name" value="PTP_cat"/>
</dbReference>
<reference evidence="10" key="1">
    <citation type="submission" date="2020-06" db="EMBL/GenBank/DDBJ databases">
        <authorList>
            <consortium name="Plant Systems Biology data submission"/>
        </authorList>
    </citation>
    <scope>NUCLEOTIDE SEQUENCE</scope>
    <source>
        <strain evidence="10">D6</strain>
    </source>
</reference>
<evidence type="ECO:0000313" key="10">
    <source>
        <dbReference type="EMBL" id="CAB9528591.1"/>
    </source>
</evidence>
<feature type="active site" description="Phosphocysteine intermediate" evidence="7">
    <location>
        <position position="144"/>
    </location>
</feature>
<dbReference type="GO" id="GO:0008138">
    <property type="term" value="F:protein tyrosine/serine/threonine phosphatase activity"/>
    <property type="evidence" value="ECO:0007669"/>
    <property type="project" value="InterPro"/>
</dbReference>
<organism evidence="10 11">
    <name type="scientific">Seminavis robusta</name>
    <dbReference type="NCBI Taxonomy" id="568900"/>
    <lineage>
        <taxon>Eukaryota</taxon>
        <taxon>Sar</taxon>
        <taxon>Stramenopiles</taxon>
        <taxon>Ochrophyta</taxon>
        <taxon>Bacillariophyta</taxon>
        <taxon>Bacillariophyceae</taxon>
        <taxon>Bacillariophycidae</taxon>
        <taxon>Naviculales</taxon>
        <taxon>Naviculaceae</taxon>
        <taxon>Seminavis</taxon>
    </lineage>
</organism>
<evidence type="ECO:0000256" key="2">
    <source>
        <dbReference type="ARBA" id="ARBA00013081"/>
    </source>
</evidence>
<dbReference type="PROSITE" id="PS50056">
    <property type="entry name" value="TYR_PHOSPHATASE_2"/>
    <property type="match status" value="1"/>
</dbReference>
<dbReference type="AlphaFoldDB" id="A0A9N8EWM0"/>
<dbReference type="GO" id="GO:0005737">
    <property type="term" value="C:cytoplasm"/>
    <property type="evidence" value="ECO:0007669"/>
    <property type="project" value="TreeGrafter"/>
</dbReference>
<sequence>MSTTKPSFPEEDWPWIWAIEDRDNLDWTTEFKNDADGLRAKEEEQKNLPVLISSPPDNPCFVFLSNMETAFDFERLSSLGITHVINVAGEVMEGEQEQYTKANIKRTTIEAEDEEGYPVLKEHWEEFQNFVKSAPAGSNILVHCVAGINRSAVFVAAHKLVSEQKNVLDVVAHLRRQRGNWALHNGSFIDQLVAFARTNGLLGPRPGEPCCRVAEKAPPYDSFRRY</sequence>
<dbReference type="SMART" id="SM00195">
    <property type="entry name" value="DSPc"/>
    <property type="match status" value="1"/>
</dbReference>
<evidence type="ECO:0000256" key="4">
    <source>
        <dbReference type="ARBA" id="ARBA00022912"/>
    </source>
</evidence>
<dbReference type="GO" id="GO:0043409">
    <property type="term" value="P:negative regulation of MAPK cascade"/>
    <property type="evidence" value="ECO:0007669"/>
    <property type="project" value="TreeGrafter"/>
</dbReference>
<name>A0A9N8EWM0_9STRA</name>
<dbReference type="GO" id="GO:0004722">
    <property type="term" value="F:protein serine/threonine phosphatase activity"/>
    <property type="evidence" value="ECO:0007669"/>
    <property type="project" value="UniProtKB-EC"/>
</dbReference>
<evidence type="ECO:0000256" key="1">
    <source>
        <dbReference type="ARBA" id="ARBA00008601"/>
    </source>
</evidence>
<keyword evidence="3" id="KW-0378">Hydrolase</keyword>
<proteinExistence type="inferred from homology"/>
<dbReference type="PROSITE" id="PS50054">
    <property type="entry name" value="TYR_PHOSPHATASE_DUAL"/>
    <property type="match status" value="1"/>
</dbReference>
<dbReference type="InterPro" id="IPR020405">
    <property type="entry name" value="Atypical_DUSP_subfamA"/>
</dbReference>
<evidence type="ECO:0000256" key="6">
    <source>
        <dbReference type="ARBA" id="ARBA00048336"/>
    </source>
</evidence>
<gene>
    <name evidence="10" type="ORF">SEMRO_2268_G321310.1</name>
</gene>
<evidence type="ECO:0000256" key="3">
    <source>
        <dbReference type="ARBA" id="ARBA00022801"/>
    </source>
</evidence>
<dbReference type="InterPro" id="IPR020422">
    <property type="entry name" value="TYR_PHOSPHATASE_DUAL_dom"/>
</dbReference>
<protein>
    <recommendedName>
        <fullName evidence="2">protein-serine/threonine phosphatase</fullName>
        <ecNumber evidence="2">3.1.3.16</ecNumber>
    </recommendedName>
</protein>
<evidence type="ECO:0000313" key="11">
    <source>
        <dbReference type="Proteomes" id="UP001153069"/>
    </source>
</evidence>
<dbReference type="PANTHER" id="PTHR45682">
    <property type="entry name" value="AGAP008228-PA"/>
    <property type="match status" value="1"/>
</dbReference>
<keyword evidence="11" id="KW-1185">Reference proteome</keyword>
<comment type="caution">
    <text evidence="10">The sequence shown here is derived from an EMBL/GenBank/DDBJ whole genome shotgun (WGS) entry which is preliminary data.</text>
</comment>
<evidence type="ECO:0000259" key="8">
    <source>
        <dbReference type="PROSITE" id="PS50054"/>
    </source>
</evidence>
<dbReference type="GO" id="GO:0033549">
    <property type="term" value="F:MAP kinase phosphatase activity"/>
    <property type="evidence" value="ECO:0007669"/>
    <property type="project" value="TreeGrafter"/>
</dbReference>
<accession>A0A9N8EWM0</accession>
<dbReference type="PROSITE" id="PS00383">
    <property type="entry name" value="TYR_PHOSPHATASE_1"/>
    <property type="match status" value="1"/>
</dbReference>
<dbReference type="CDD" id="cd14498">
    <property type="entry name" value="DSP"/>
    <property type="match status" value="1"/>
</dbReference>
<dbReference type="InterPro" id="IPR003595">
    <property type="entry name" value="Tyr_Pase_cat"/>
</dbReference>
<dbReference type="GO" id="GO:0004725">
    <property type="term" value="F:protein tyrosine phosphatase activity"/>
    <property type="evidence" value="ECO:0007669"/>
    <property type="project" value="InterPro"/>
</dbReference>
<evidence type="ECO:0000256" key="7">
    <source>
        <dbReference type="PIRSR" id="PIRSR620405-1"/>
    </source>
</evidence>
<dbReference type="Gene3D" id="3.90.190.10">
    <property type="entry name" value="Protein tyrosine phosphatase superfamily"/>
    <property type="match status" value="1"/>
</dbReference>
<dbReference type="PRINTS" id="PR00700">
    <property type="entry name" value="PRTYPHPHTASE"/>
</dbReference>
<evidence type="ECO:0000259" key="9">
    <source>
        <dbReference type="PROSITE" id="PS50056"/>
    </source>
</evidence>
<dbReference type="SMART" id="SM00404">
    <property type="entry name" value="PTPc_motif"/>
    <property type="match status" value="1"/>
</dbReference>
<dbReference type="OrthoDB" id="204730at2759"/>
<keyword evidence="4" id="KW-0904">Protein phosphatase</keyword>
<dbReference type="PANTHER" id="PTHR45682:SF1">
    <property type="entry name" value="DUAL SPECIFICITY PROTEIN PHOSPHATASE 3"/>
    <property type="match status" value="1"/>
</dbReference>
<feature type="domain" description="Tyrosine-protein phosphatase" evidence="8">
    <location>
        <begin position="54"/>
        <end position="201"/>
    </location>
</feature>
<dbReference type="EC" id="3.1.3.16" evidence="2"/>
<feature type="domain" description="Tyrosine specific protein phosphatases" evidence="9">
    <location>
        <begin position="125"/>
        <end position="178"/>
    </location>
</feature>